<evidence type="ECO:0000256" key="1">
    <source>
        <dbReference type="SAM" id="Phobius"/>
    </source>
</evidence>
<keyword evidence="3" id="KW-1185">Reference proteome</keyword>
<keyword evidence="1" id="KW-1133">Transmembrane helix</keyword>
<dbReference type="RefSeq" id="WP_034710916.1">
    <property type="nucleotide sequence ID" value="NZ_JPRH01000003.1"/>
</dbReference>
<dbReference type="EMBL" id="JPRH01000003">
    <property type="protein sequence ID" value="KFF13127.1"/>
    <property type="molecule type" value="Genomic_DNA"/>
</dbReference>
<feature type="transmembrane region" description="Helical" evidence="1">
    <location>
        <begin position="12"/>
        <end position="34"/>
    </location>
</feature>
<proteinExistence type="predicted"/>
<dbReference type="STRING" id="445961.IW15_10215"/>
<protein>
    <submittedName>
        <fullName evidence="2">Uncharacterized protein</fullName>
    </submittedName>
</protein>
<evidence type="ECO:0000313" key="3">
    <source>
        <dbReference type="Proteomes" id="UP000028705"/>
    </source>
</evidence>
<keyword evidence="1" id="KW-0812">Transmembrane</keyword>
<evidence type="ECO:0000313" key="2">
    <source>
        <dbReference type="EMBL" id="KFF13127.1"/>
    </source>
</evidence>
<gene>
    <name evidence="2" type="ORF">IW15_10215</name>
</gene>
<comment type="caution">
    <text evidence="2">The sequence shown here is derived from an EMBL/GenBank/DDBJ whole genome shotgun (WGS) entry which is preliminary data.</text>
</comment>
<dbReference type="Proteomes" id="UP000028705">
    <property type="component" value="Unassembled WGS sequence"/>
</dbReference>
<dbReference type="AlphaFoldDB" id="A0A086A8W3"/>
<sequence length="138" mass="16080">MKTISTLLLEILFMVLGIPIFLLLFVSGFFYTVIKHTLKWDYSISRQFTPILRSINLVFDGLANAGAGELLNDVLKVKNDYARYGKWYETISAVTGLLKQYEKDSWLRRLLNILGKNHCEEAITEMQAYYYNHLFTKK</sequence>
<dbReference type="OrthoDB" id="1256286at2"/>
<accession>A0A086A8W3</accession>
<reference evidence="2 3" key="1">
    <citation type="submission" date="2014-07" db="EMBL/GenBank/DDBJ databases">
        <title>Genome of Chryseobacterium soli DSM 19298.</title>
        <authorList>
            <person name="Stropko S.J."/>
            <person name="Pipes S.E."/>
            <person name="Newman J."/>
        </authorList>
    </citation>
    <scope>NUCLEOTIDE SEQUENCE [LARGE SCALE GENOMIC DNA]</scope>
    <source>
        <strain evidence="2 3">DSM 19298</strain>
    </source>
</reference>
<organism evidence="2 3">
    <name type="scientific">Chryseobacterium soli</name>
    <dbReference type="NCBI Taxonomy" id="445961"/>
    <lineage>
        <taxon>Bacteria</taxon>
        <taxon>Pseudomonadati</taxon>
        <taxon>Bacteroidota</taxon>
        <taxon>Flavobacteriia</taxon>
        <taxon>Flavobacteriales</taxon>
        <taxon>Weeksellaceae</taxon>
        <taxon>Chryseobacterium group</taxon>
        <taxon>Chryseobacterium</taxon>
    </lineage>
</organism>
<name>A0A086A8W3_9FLAO</name>
<dbReference type="eggNOG" id="ENOG50348QH">
    <property type="taxonomic scope" value="Bacteria"/>
</dbReference>
<keyword evidence="1" id="KW-0472">Membrane</keyword>